<gene>
    <name evidence="2" type="ORF">BOW53_16310</name>
</gene>
<keyword evidence="1" id="KW-1133">Transmembrane helix</keyword>
<evidence type="ECO:0000256" key="1">
    <source>
        <dbReference type="SAM" id="Phobius"/>
    </source>
</evidence>
<proteinExistence type="predicted"/>
<keyword evidence="1" id="KW-0472">Membrane</keyword>
<evidence type="ECO:0000313" key="3">
    <source>
        <dbReference type="Proteomes" id="UP000191110"/>
    </source>
</evidence>
<dbReference type="Proteomes" id="UP000191110">
    <property type="component" value="Unassembled WGS sequence"/>
</dbReference>
<protein>
    <submittedName>
        <fullName evidence="2">Uncharacterized protein</fullName>
    </submittedName>
</protein>
<comment type="caution">
    <text evidence="2">The sequence shown here is derived from an EMBL/GenBank/DDBJ whole genome shotgun (WGS) entry which is preliminary data.</text>
</comment>
<evidence type="ECO:0000313" key="2">
    <source>
        <dbReference type="EMBL" id="OOZ38190.1"/>
    </source>
</evidence>
<dbReference type="EMBL" id="MPRL01000117">
    <property type="protein sequence ID" value="OOZ38190.1"/>
    <property type="molecule type" value="Genomic_DNA"/>
</dbReference>
<reference evidence="2 3" key="1">
    <citation type="submission" date="2016-11" db="EMBL/GenBank/DDBJ databases">
        <title>Mixed transmission modes and dynamic genome evolution in an obligate animal-bacterial symbiosis.</title>
        <authorList>
            <person name="Russell S.L."/>
            <person name="Corbett-Detig R.B."/>
            <person name="Cavanaugh C.M."/>
        </authorList>
    </citation>
    <scope>NUCLEOTIDE SEQUENCE [LARGE SCALE GENOMIC DNA]</scope>
    <source>
        <strain evidence="2">Sveles-Q1</strain>
    </source>
</reference>
<feature type="transmembrane region" description="Helical" evidence="1">
    <location>
        <begin position="7"/>
        <end position="27"/>
    </location>
</feature>
<organism evidence="2 3">
    <name type="scientific">Solemya pervernicosa gill symbiont</name>
    <dbReference type="NCBI Taxonomy" id="642797"/>
    <lineage>
        <taxon>Bacteria</taxon>
        <taxon>Pseudomonadati</taxon>
        <taxon>Pseudomonadota</taxon>
        <taxon>Gammaproteobacteria</taxon>
        <taxon>sulfur-oxidizing symbionts</taxon>
    </lineage>
</organism>
<dbReference type="RefSeq" id="WP_078485143.1">
    <property type="nucleotide sequence ID" value="NZ_MPRL01000117.1"/>
</dbReference>
<keyword evidence="1" id="KW-0812">Transmembrane</keyword>
<dbReference type="AlphaFoldDB" id="A0A1T2KZK0"/>
<accession>A0A1T2KZK0</accession>
<name>A0A1T2KZK0_9GAMM</name>
<sequence length="82" mass="9029">MSFRLKTILGIAFIEALLLSLLLFVLLDKLHTTNEQALIERARETTSLFSVAVKDAVLTTDLATIASFATDVMDNSGPLYVR</sequence>
<keyword evidence="3" id="KW-1185">Reference proteome</keyword>